<protein>
    <submittedName>
        <fullName evidence="1">Uncharacterized protein</fullName>
    </submittedName>
</protein>
<proteinExistence type="predicted"/>
<sequence length="163" mass="18819">MLCYVAILGNRYPLERALHYDEMWRTSPMGSLLRNHMYMQPPPILEAVYLQSYSVTNRYIPFPPPPNKHTNNGTKENTTSGKICMYVQRFSKVFACSRSDEMSWCKVTTTYSVHIPCAMCRVYRCSFELYASMINTTPDRTITYLNPRLDPDPTRPRSVAALG</sequence>
<reference evidence="1 2" key="1">
    <citation type="submission" date="2018-02" db="EMBL/GenBank/DDBJ databases">
        <title>The genomes of Aspergillus section Nigri reveals drivers in fungal speciation.</title>
        <authorList>
            <consortium name="DOE Joint Genome Institute"/>
            <person name="Vesth T.C."/>
            <person name="Nybo J."/>
            <person name="Theobald S."/>
            <person name="Brandl J."/>
            <person name="Frisvad J.C."/>
            <person name="Nielsen K.F."/>
            <person name="Lyhne E.K."/>
            <person name="Kogle M.E."/>
            <person name="Kuo A."/>
            <person name="Riley R."/>
            <person name="Clum A."/>
            <person name="Nolan M."/>
            <person name="Lipzen A."/>
            <person name="Salamov A."/>
            <person name="Henrissat B."/>
            <person name="Wiebenga A."/>
            <person name="De vries R.P."/>
            <person name="Grigoriev I.V."/>
            <person name="Mortensen U.H."/>
            <person name="Andersen M.R."/>
            <person name="Baker S.E."/>
        </authorList>
    </citation>
    <scope>NUCLEOTIDE SEQUENCE [LARGE SCALE GENOMIC DNA]</scope>
    <source>
        <strain evidence="1 2">CBS 121057</strain>
    </source>
</reference>
<name>A0A319F636_ASPSB</name>
<accession>A0A319F636</accession>
<organism evidence="1 2">
    <name type="scientific">Aspergillus sclerotiicarbonarius (strain CBS 121057 / IBT 28362)</name>
    <dbReference type="NCBI Taxonomy" id="1448318"/>
    <lineage>
        <taxon>Eukaryota</taxon>
        <taxon>Fungi</taxon>
        <taxon>Dikarya</taxon>
        <taxon>Ascomycota</taxon>
        <taxon>Pezizomycotina</taxon>
        <taxon>Eurotiomycetes</taxon>
        <taxon>Eurotiomycetidae</taxon>
        <taxon>Eurotiales</taxon>
        <taxon>Aspergillaceae</taxon>
        <taxon>Aspergillus</taxon>
        <taxon>Aspergillus subgen. Circumdati</taxon>
    </lineage>
</organism>
<evidence type="ECO:0000313" key="2">
    <source>
        <dbReference type="Proteomes" id="UP000248423"/>
    </source>
</evidence>
<keyword evidence="2" id="KW-1185">Reference proteome</keyword>
<dbReference type="VEuPathDB" id="FungiDB:BO78DRAFT_466480"/>
<dbReference type="AlphaFoldDB" id="A0A319F636"/>
<dbReference type="EMBL" id="KZ826318">
    <property type="protein sequence ID" value="PYI11359.1"/>
    <property type="molecule type" value="Genomic_DNA"/>
</dbReference>
<evidence type="ECO:0000313" key="1">
    <source>
        <dbReference type="EMBL" id="PYI11359.1"/>
    </source>
</evidence>
<dbReference type="Proteomes" id="UP000248423">
    <property type="component" value="Unassembled WGS sequence"/>
</dbReference>
<gene>
    <name evidence="1" type="ORF">BO78DRAFT_466480</name>
</gene>